<dbReference type="STRING" id="86259.A0A4Z1P488"/>
<name>A0A4Z1P488_9PEZI</name>
<evidence type="ECO:0000313" key="6">
    <source>
        <dbReference type="Proteomes" id="UP000298493"/>
    </source>
</evidence>
<accession>A0A4Z1P488</accession>
<feature type="transmembrane region" description="Helical" evidence="2">
    <location>
        <begin position="268"/>
        <end position="296"/>
    </location>
</feature>
<feature type="transmembrane region" description="Helical" evidence="2">
    <location>
        <begin position="851"/>
        <end position="870"/>
    </location>
</feature>
<keyword evidence="2" id="KW-0812">Transmembrane</keyword>
<feature type="transmembrane region" description="Helical" evidence="2">
    <location>
        <begin position="717"/>
        <end position="739"/>
    </location>
</feature>
<feature type="transmembrane region" description="Helical" evidence="2">
    <location>
        <begin position="759"/>
        <end position="779"/>
    </location>
</feature>
<gene>
    <name evidence="5" type="ORF">E6O75_ATG03279</name>
</gene>
<dbReference type="InterPro" id="IPR029044">
    <property type="entry name" value="Nucleotide-diphossugar_trans"/>
</dbReference>
<dbReference type="Gene3D" id="3.90.550.10">
    <property type="entry name" value="Spore Coat Polysaccharide Biosynthesis Protein SpsA, Chain A"/>
    <property type="match status" value="1"/>
</dbReference>
<keyword evidence="6" id="KW-1185">Reference proteome</keyword>
<keyword evidence="2" id="KW-0472">Membrane</keyword>
<feature type="compositionally biased region" description="Low complexity" evidence="1">
    <location>
        <begin position="9"/>
        <end position="21"/>
    </location>
</feature>
<dbReference type="AlphaFoldDB" id="A0A4Z1P488"/>
<organism evidence="5 6">
    <name type="scientific">Venturia nashicola</name>
    <dbReference type="NCBI Taxonomy" id="86259"/>
    <lineage>
        <taxon>Eukaryota</taxon>
        <taxon>Fungi</taxon>
        <taxon>Dikarya</taxon>
        <taxon>Ascomycota</taxon>
        <taxon>Pezizomycotina</taxon>
        <taxon>Dothideomycetes</taxon>
        <taxon>Pleosporomycetidae</taxon>
        <taxon>Venturiales</taxon>
        <taxon>Venturiaceae</taxon>
        <taxon>Venturia</taxon>
    </lineage>
</organism>
<feature type="domain" description="DUF7928" evidence="4">
    <location>
        <begin position="67"/>
        <end position="218"/>
    </location>
</feature>
<comment type="caution">
    <text evidence="5">The sequence shown here is derived from an EMBL/GenBank/DDBJ whole genome shotgun (WGS) entry which is preliminary data.</text>
</comment>
<feature type="transmembrane region" description="Helical" evidence="2">
    <location>
        <begin position="316"/>
        <end position="337"/>
    </location>
</feature>
<dbReference type="Pfam" id="PF13632">
    <property type="entry name" value="Glyco_trans_2_3"/>
    <property type="match status" value="1"/>
</dbReference>
<evidence type="ECO:0000256" key="1">
    <source>
        <dbReference type="SAM" id="MobiDB-lite"/>
    </source>
</evidence>
<evidence type="ECO:0000313" key="5">
    <source>
        <dbReference type="EMBL" id="TID23643.1"/>
    </source>
</evidence>
<feature type="transmembrane region" description="Helical" evidence="2">
    <location>
        <begin position="800"/>
        <end position="820"/>
    </location>
</feature>
<dbReference type="InterPro" id="IPR057688">
    <property type="entry name" value="DUF7928"/>
</dbReference>
<dbReference type="PANTHER" id="PTHR35408:SF2">
    <property type="entry name" value="GLYCOSYLTRANSFERASE 2-LIKE DOMAIN-CONTAINING PROTEIN"/>
    <property type="match status" value="1"/>
</dbReference>
<feature type="domain" description="Glycosyltransferase 2-like" evidence="3">
    <location>
        <begin position="523"/>
        <end position="740"/>
    </location>
</feature>
<dbReference type="InterPro" id="IPR001173">
    <property type="entry name" value="Glyco_trans_2-like"/>
</dbReference>
<evidence type="ECO:0000259" key="4">
    <source>
        <dbReference type="Pfam" id="PF25550"/>
    </source>
</evidence>
<evidence type="ECO:0000259" key="3">
    <source>
        <dbReference type="Pfam" id="PF13632"/>
    </source>
</evidence>
<dbReference type="SUPFAM" id="SSF53448">
    <property type="entry name" value="Nucleotide-diphospho-sugar transferases"/>
    <property type="match status" value="1"/>
</dbReference>
<proteinExistence type="predicted"/>
<sequence length="908" mass="101212">MKLNVRPWSTSAGSTPPATSTVDSVPPSGGNSRPDSIRESALVSSGQATPTAGGRGNRVTLVEDSARYKVMIKYMYGRVTNQNWLPDAGSGKPRGVLLRKVRGEYICEPENIDPVLLDAVKTMNVEVAFTMATETVSAILNTLTSGQTEIYLGNGSQLQIIDSLASISTSTKKLQYAALIREEKLMLVWHDDLDRIMNHAARLEDKLLGLVWGTTVSPFSFAYTPGTSANPSLYNFAMEKEKAPIEIVEEVLEDGQARMAKESLARPLVFTSSVYAGLACLLIIVLLLGFGTSNLLGQSLVDGFYVRFALVATEPIFMLFSIFFAIVLFTNIFQVAGPIGSLKTNSRFFSAIKPDLSQCYAGGFSPPHITIQMPVYKESLTGVIIPTVTSLKAAISHYESHGGSASIFMNDDGFAFLTDAEREERINFYHDNNIGWVARPKHNDNGYLRRGKFKKASNMNFALNISQKVESLLRTRVEAKLSSEKSDRIEAHEEETFYNEALAEVLAADPRATAAGNIRVGEFILIVDSDTQVPVDCLLYGAAEMFLSPEVAIVQHSTGVMQVSWDYFENGITYFTNLIYSAVTFAVGSGETAPFVGHNSFLRWEAVQSVGRKNQPGEAEDYVAYWSEQHVSEDFDMALRLQIAGNVVRLAAYHDNEFKEGVSLTIYDELARWEKYAYGCNELVFNPIHTWLWKGPITPLFRTFLFSDMQLSSKITIIGYISSYYALASGFPFTIMNYFLVGWFNGYLDKFYMESWKVFLGLVVVFSAMGNVSLAILRYRLAEKGLWAALCENFKWMPMFAVFFGGLPFHLNLALLAHMFKIDMQWGATAKEVERSNFFMEIPKIFKSFKYMYMIVVPMMGAMIYLGCFAPKGWEITEIAAVIPMAMTLASHALLPFLLNPSLMIFNY</sequence>
<dbReference type="Pfam" id="PF25550">
    <property type="entry name" value="DUF7928"/>
    <property type="match status" value="1"/>
</dbReference>
<dbReference type="Proteomes" id="UP000298493">
    <property type="component" value="Unassembled WGS sequence"/>
</dbReference>
<evidence type="ECO:0000256" key="2">
    <source>
        <dbReference type="SAM" id="Phobius"/>
    </source>
</evidence>
<feature type="transmembrane region" description="Helical" evidence="2">
    <location>
        <begin position="879"/>
        <end position="899"/>
    </location>
</feature>
<protein>
    <submittedName>
        <fullName evidence="5">NCP1 protein</fullName>
    </submittedName>
</protein>
<dbReference type="EMBL" id="SNSC02000006">
    <property type="protein sequence ID" value="TID23643.1"/>
    <property type="molecule type" value="Genomic_DNA"/>
</dbReference>
<feature type="region of interest" description="Disordered" evidence="1">
    <location>
        <begin position="1"/>
        <end position="57"/>
    </location>
</feature>
<dbReference type="PANTHER" id="PTHR35408">
    <property type="entry name" value="CHROMOSOME 15, WHOLE GENOME SHOTGUN SEQUENCE"/>
    <property type="match status" value="1"/>
</dbReference>
<keyword evidence="2" id="KW-1133">Transmembrane helix</keyword>
<reference evidence="5 6" key="1">
    <citation type="submission" date="2019-04" db="EMBL/GenBank/DDBJ databases">
        <title>High contiguity whole genome sequence and gene annotation resource for two Venturia nashicola isolates.</title>
        <authorList>
            <person name="Prokchorchik M."/>
            <person name="Won K."/>
            <person name="Lee Y."/>
            <person name="Choi E.D."/>
            <person name="Segonzac C."/>
            <person name="Sohn K.H."/>
        </authorList>
    </citation>
    <scope>NUCLEOTIDE SEQUENCE [LARGE SCALE GENOMIC DNA]</scope>
    <source>
        <strain evidence="5 6">PRI2</strain>
    </source>
</reference>